<keyword evidence="3" id="KW-0808">Transferase</keyword>
<evidence type="ECO:0000256" key="6">
    <source>
        <dbReference type="ARBA" id="ARBA00022777"/>
    </source>
</evidence>
<keyword evidence="4" id="KW-0479">Metal-binding</keyword>
<dbReference type="GO" id="GO:0046872">
    <property type="term" value="F:metal ion binding"/>
    <property type="evidence" value="ECO:0007669"/>
    <property type="project" value="UniProtKB-KW"/>
</dbReference>
<keyword evidence="6" id="KW-0418">Kinase</keyword>
<dbReference type="InterPro" id="IPR005218">
    <property type="entry name" value="Diacylglycerol/lipid_kinase"/>
</dbReference>
<dbReference type="EMBL" id="JALJOQ010000031">
    <property type="protein sequence ID" value="KAK9807361.1"/>
    <property type="molecule type" value="Genomic_DNA"/>
</dbReference>
<accession>A0AAW1PFV5</accession>
<keyword evidence="14" id="KW-1185">Reference proteome</keyword>
<keyword evidence="8" id="KW-0460">Magnesium</keyword>
<evidence type="ECO:0000256" key="3">
    <source>
        <dbReference type="ARBA" id="ARBA00022679"/>
    </source>
</evidence>
<dbReference type="Pfam" id="PF19279">
    <property type="entry name" value="YegS_C"/>
    <property type="match status" value="1"/>
</dbReference>
<dbReference type="InterPro" id="IPR017438">
    <property type="entry name" value="ATP-NAD_kinase_N"/>
</dbReference>
<dbReference type="PANTHER" id="PTHR12358:SF106">
    <property type="entry name" value="LIPID KINASE YEGS"/>
    <property type="match status" value="1"/>
</dbReference>
<evidence type="ECO:0000313" key="13">
    <source>
        <dbReference type="EMBL" id="KAK9807361.1"/>
    </source>
</evidence>
<dbReference type="GO" id="GO:0005886">
    <property type="term" value="C:plasma membrane"/>
    <property type="evidence" value="ECO:0007669"/>
    <property type="project" value="TreeGrafter"/>
</dbReference>
<evidence type="ECO:0000256" key="9">
    <source>
        <dbReference type="ARBA" id="ARBA00023098"/>
    </source>
</evidence>
<keyword evidence="5" id="KW-0547">Nucleotide-binding</keyword>
<evidence type="ECO:0000256" key="10">
    <source>
        <dbReference type="ARBA" id="ARBA00023209"/>
    </source>
</evidence>
<evidence type="ECO:0000256" key="5">
    <source>
        <dbReference type="ARBA" id="ARBA00022741"/>
    </source>
</evidence>
<dbReference type="InterPro" id="IPR001206">
    <property type="entry name" value="Diacylglycerol_kinase_cat_dom"/>
</dbReference>
<evidence type="ECO:0000256" key="4">
    <source>
        <dbReference type="ARBA" id="ARBA00022723"/>
    </source>
</evidence>
<dbReference type="Gene3D" id="2.60.200.40">
    <property type="match status" value="1"/>
</dbReference>
<dbReference type="SUPFAM" id="SSF111331">
    <property type="entry name" value="NAD kinase/diacylglycerol kinase-like"/>
    <property type="match status" value="1"/>
</dbReference>
<dbReference type="SMART" id="SM00046">
    <property type="entry name" value="DAGKc"/>
    <property type="match status" value="1"/>
</dbReference>
<reference evidence="13 14" key="1">
    <citation type="journal article" date="2024" name="Nat. Commun.">
        <title>Phylogenomics reveals the evolutionary origins of lichenization in chlorophyte algae.</title>
        <authorList>
            <person name="Puginier C."/>
            <person name="Libourel C."/>
            <person name="Otte J."/>
            <person name="Skaloud P."/>
            <person name="Haon M."/>
            <person name="Grisel S."/>
            <person name="Petersen M."/>
            <person name="Berrin J.G."/>
            <person name="Delaux P.M."/>
            <person name="Dal Grande F."/>
            <person name="Keller J."/>
        </authorList>
    </citation>
    <scope>NUCLEOTIDE SEQUENCE [LARGE SCALE GENOMIC DNA]</scope>
    <source>
        <strain evidence="13 14">SAG 2036</strain>
    </source>
</reference>
<sequence length="477" mass="52019">MIAQPGLRVPQLSPFRSRAPVDRRHRYRRHVLQSRQVESARFLRWRVRRLQPEVQKVQPEASTREQPSVQAGVKKALFIVVHGKKAGDGDLRAAIAQLRKDGHEVSVRVTYEEADMERFVREAVDSKVDVLVAAGGDGSINQAAAALVELKAPEDLSLAIIPMGTANDFATGLGIPTDPWEALEVAVHRSPEPVDVGTVNGRVFINVATGGFGTELTVKTDEELKKNLGGAAYAITGLTSFGSVEAKEARLQGDVQDTVRINERSYQVVGKADEPHKDADGRVLQPEAAGTHVDISGELLILAVGNGRQAGGGVQLCSKAALNDGLLDVAYIMNPPPERIPELLGALGNQEELERIGDFFGSLRVPSLEVQCKDGLQVNVDGEPMHDTRFKFEIEKGRLKLHVPEPKLLEAVSDDNVKDKAKFLQGLDETEHRPEKESVPLWQRPVVKKVLQNVFVLAIGVGLGVLLPTKQPVKFKA</sequence>
<comment type="caution">
    <text evidence="13">The sequence shown here is derived from an EMBL/GenBank/DDBJ whole genome shotgun (WGS) entry which is preliminary data.</text>
</comment>
<evidence type="ECO:0000259" key="12">
    <source>
        <dbReference type="PROSITE" id="PS50146"/>
    </source>
</evidence>
<feature type="domain" description="DAGKc" evidence="12">
    <location>
        <begin position="72"/>
        <end position="203"/>
    </location>
</feature>
<dbReference type="GO" id="GO:0008654">
    <property type="term" value="P:phospholipid biosynthetic process"/>
    <property type="evidence" value="ECO:0007669"/>
    <property type="project" value="UniProtKB-KW"/>
</dbReference>
<dbReference type="Proteomes" id="UP001465755">
    <property type="component" value="Unassembled WGS sequence"/>
</dbReference>
<dbReference type="InterPro" id="IPR045540">
    <property type="entry name" value="YegS/DAGK_C"/>
</dbReference>
<protein>
    <recommendedName>
        <fullName evidence="12">DAGKc domain-containing protein</fullName>
    </recommendedName>
</protein>
<dbReference type="GO" id="GO:0006665">
    <property type="term" value="P:sphingolipid metabolic process"/>
    <property type="evidence" value="ECO:0007669"/>
    <property type="project" value="UniProtKB-ARBA"/>
</dbReference>
<dbReference type="GO" id="GO:0005524">
    <property type="term" value="F:ATP binding"/>
    <property type="evidence" value="ECO:0007669"/>
    <property type="project" value="UniProtKB-KW"/>
</dbReference>
<keyword evidence="7" id="KW-0067">ATP-binding</keyword>
<dbReference type="InterPro" id="IPR016064">
    <property type="entry name" value="NAD/diacylglycerol_kinase_sf"/>
</dbReference>
<evidence type="ECO:0000256" key="7">
    <source>
        <dbReference type="ARBA" id="ARBA00022840"/>
    </source>
</evidence>
<dbReference type="Gene3D" id="3.40.50.10330">
    <property type="entry name" value="Probable inorganic polyphosphate/atp-NAD kinase, domain 1"/>
    <property type="match status" value="1"/>
</dbReference>
<keyword evidence="2" id="KW-0444">Lipid biosynthesis</keyword>
<evidence type="ECO:0000256" key="1">
    <source>
        <dbReference type="ARBA" id="ARBA00001946"/>
    </source>
</evidence>
<comment type="cofactor">
    <cofactor evidence="1">
        <name>Mg(2+)</name>
        <dbReference type="ChEBI" id="CHEBI:18420"/>
    </cofactor>
</comment>
<dbReference type="PANTHER" id="PTHR12358">
    <property type="entry name" value="SPHINGOSINE KINASE"/>
    <property type="match status" value="1"/>
</dbReference>
<evidence type="ECO:0000256" key="11">
    <source>
        <dbReference type="ARBA" id="ARBA00023264"/>
    </source>
</evidence>
<evidence type="ECO:0000256" key="2">
    <source>
        <dbReference type="ARBA" id="ARBA00022516"/>
    </source>
</evidence>
<dbReference type="AlphaFoldDB" id="A0AAW1PFV5"/>
<dbReference type="NCBIfam" id="TIGR00147">
    <property type="entry name" value="YegS/Rv2252/BmrU family lipid kinase"/>
    <property type="match status" value="1"/>
</dbReference>
<name>A0AAW1PFV5_9CHLO</name>
<keyword evidence="11" id="KW-1208">Phospholipid metabolism</keyword>
<keyword evidence="9" id="KW-0443">Lipid metabolism</keyword>
<organism evidence="13 14">
    <name type="scientific">Symbiochloris irregularis</name>
    <dbReference type="NCBI Taxonomy" id="706552"/>
    <lineage>
        <taxon>Eukaryota</taxon>
        <taxon>Viridiplantae</taxon>
        <taxon>Chlorophyta</taxon>
        <taxon>core chlorophytes</taxon>
        <taxon>Trebouxiophyceae</taxon>
        <taxon>Trebouxiales</taxon>
        <taxon>Trebouxiaceae</taxon>
        <taxon>Symbiochloris</taxon>
    </lineage>
</organism>
<dbReference type="InterPro" id="IPR050187">
    <property type="entry name" value="Lipid_Phosphate_FormReg"/>
</dbReference>
<keyword evidence="10" id="KW-0594">Phospholipid biosynthesis</keyword>
<dbReference type="PROSITE" id="PS50146">
    <property type="entry name" value="DAGK"/>
    <property type="match status" value="1"/>
</dbReference>
<proteinExistence type="predicted"/>
<dbReference type="Pfam" id="PF00781">
    <property type="entry name" value="DAGK_cat"/>
    <property type="match status" value="1"/>
</dbReference>
<evidence type="ECO:0000256" key="8">
    <source>
        <dbReference type="ARBA" id="ARBA00022842"/>
    </source>
</evidence>
<dbReference type="GO" id="GO:0016301">
    <property type="term" value="F:kinase activity"/>
    <property type="evidence" value="ECO:0007669"/>
    <property type="project" value="UniProtKB-KW"/>
</dbReference>
<evidence type="ECO:0000313" key="14">
    <source>
        <dbReference type="Proteomes" id="UP001465755"/>
    </source>
</evidence>
<gene>
    <name evidence="13" type="ORF">WJX73_006241</name>
</gene>